<gene>
    <name evidence="4" type="ORF">E5P55_00240</name>
</gene>
<dbReference type="Pfam" id="PF02568">
    <property type="entry name" value="ThiI"/>
    <property type="match status" value="1"/>
</dbReference>
<dbReference type="EMBL" id="CP039370">
    <property type="protein sequence ID" value="QPJ58415.1"/>
    <property type="molecule type" value="Genomic_DNA"/>
</dbReference>
<evidence type="ECO:0000313" key="5">
    <source>
        <dbReference type="Proteomes" id="UP000594451"/>
    </source>
</evidence>
<keyword evidence="2" id="KW-0067">ATP-binding</keyword>
<dbReference type="SUPFAM" id="SSF52402">
    <property type="entry name" value="Adenine nucleotide alpha hydrolases-like"/>
    <property type="match status" value="1"/>
</dbReference>
<dbReference type="InterPro" id="IPR014729">
    <property type="entry name" value="Rossmann-like_a/b/a_fold"/>
</dbReference>
<keyword evidence="5" id="KW-1185">Reference proteome</keyword>
<feature type="domain" description="Thil AANH" evidence="3">
    <location>
        <begin position="5"/>
        <end position="38"/>
    </location>
</feature>
<dbReference type="KEGG" id="psup:E5P55_00240"/>
<dbReference type="AlphaFoldDB" id="A0A7T0FY04"/>
<proteinExistence type="predicted"/>
<evidence type="ECO:0000259" key="3">
    <source>
        <dbReference type="Pfam" id="PF02568"/>
    </source>
</evidence>
<keyword evidence="1" id="KW-0547">Nucleotide-binding</keyword>
<dbReference type="Proteomes" id="UP000594451">
    <property type="component" value="Chromosome"/>
</dbReference>
<evidence type="ECO:0000256" key="1">
    <source>
        <dbReference type="ARBA" id="ARBA00022741"/>
    </source>
</evidence>
<reference evidence="4 5" key="1">
    <citation type="journal article" date="2020" name="Sci. Rep.">
        <title>Morphology, ultrastructure, genomics, and phylogeny of Euplotes vanleeuwenhoeki sp. nov. and its ultra-reduced endosymbiont Candidatus Pinguicoccus supinus sp. nov.</title>
        <authorList>
            <person name="Serra V."/>
            <person name="Gammuto L."/>
            <person name="Nitla V."/>
            <person name="Castelli M."/>
            <person name="Lanzoni O."/>
            <person name="Sassera D."/>
            <person name="Bandi C."/>
            <person name="Sandeep B.V."/>
            <person name="Verni F."/>
            <person name="Modeo L."/>
            <person name="Petroni G."/>
        </authorList>
    </citation>
    <scope>NUCLEOTIDE SEQUENCE [LARGE SCALE GENOMIC DNA]</scope>
    <source>
        <strain evidence="4 5">KKR18_Esm</strain>
    </source>
</reference>
<evidence type="ECO:0000313" key="4">
    <source>
        <dbReference type="EMBL" id="QPJ58415.1"/>
    </source>
</evidence>
<dbReference type="GO" id="GO:0004810">
    <property type="term" value="F:CCA tRNA nucleotidyltransferase activity"/>
    <property type="evidence" value="ECO:0007669"/>
    <property type="project" value="InterPro"/>
</dbReference>
<organism evidence="4 5">
    <name type="scientific">Candidatus Pinguicoccus supinus</name>
    <dbReference type="NCBI Taxonomy" id="2529394"/>
    <lineage>
        <taxon>Bacteria</taxon>
        <taxon>Pseudomonadati</taxon>
        <taxon>Verrucomicrobiota</taxon>
        <taxon>Candidatus Pinguicoccus</taxon>
    </lineage>
</organism>
<dbReference type="GO" id="GO:0005524">
    <property type="term" value="F:ATP binding"/>
    <property type="evidence" value="ECO:0007669"/>
    <property type="project" value="UniProtKB-KW"/>
</dbReference>
<sequence length="39" mass="4423">MNVRSKKILIYISGGVDSTYCAYLLAQKGAHVELLYFRT</sequence>
<dbReference type="InterPro" id="IPR020536">
    <property type="entry name" value="ThiI_AANH"/>
</dbReference>
<protein>
    <recommendedName>
        <fullName evidence="3">Thil AANH domain-containing protein</fullName>
    </recommendedName>
</protein>
<accession>A0A7T0FY04</accession>
<name>A0A7T0FY04_9BACT</name>
<dbReference type="Gene3D" id="3.40.50.620">
    <property type="entry name" value="HUPs"/>
    <property type="match status" value="1"/>
</dbReference>
<evidence type="ECO:0000256" key="2">
    <source>
        <dbReference type="ARBA" id="ARBA00022840"/>
    </source>
</evidence>